<dbReference type="Proteomes" id="UP001148482">
    <property type="component" value="Unassembled WGS sequence"/>
</dbReference>
<comment type="caution">
    <text evidence="2">The sequence shown here is derived from an EMBL/GenBank/DDBJ whole genome shotgun (WGS) entry which is preliminary data.</text>
</comment>
<keyword evidence="3" id="KW-1185">Reference proteome</keyword>
<keyword evidence="1" id="KW-0175">Coiled coil</keyword>
<dbReference type="EMBL" id="JAPJDA010000009">
    <property type="protein sequence ID" value="MCX2837871.1"/>
    <property type="molecule type" value="Genomic_DNA"/>
</dbReference>
<gene>
    <name evidence="2" type="ORF">OQ279_06860</name>
</gene>
<protein>
    <submittedName>
        <fullName evidence="2">Uncharacterized protein</fullName>
    </submittedName>
</protein>
<sequence>MPVHLFVPFTGTKSNIVDNFQLIKKLLKIIIFYMRNILQVFTDIAQNEGITITNLEKKIGASKGVLSRAISKGTDIQAKWLIALVDNYPLYSAEWILTGTGPMLQRDSAESISKETDPVVLREKLINLQNQLDALEKANNALEDANESLKETKLILQKRIAELEGK</sequence>
<dbReference type="AlphaFoldDB" id="A0A9X3CW48"/>
<proteinExistence type="predicted"/>
<evidence type="ECO:0000313" key="2">
    <source>
        <dbReference type="EMBL" id="MCX2837871.1"/>
    </source>
</evidence>
<evidence type="ECO:0000256" key="1">
    <source>
        <dbReference type="SAM" id="Coils"/>
    </source>
</evidence>
<feature type="coiled-coil region" evidence="1">
    <location>
        <begin position="121"/>
        <end position="166"/>
    </location>
</feature>
<evidence type="ECO:0000313" key="3">
    <source>
        <dbReference type="Proteomes" id="UP001148482"/>
    </source>
</evidence>
<reference evidence="2" key="1">
    <citation type="submission" date="2022-11" db="EMBL/GenBank/DDBJ databases">
        <title>Salinimicrobium profundisediminis sp. nov., isolated from deep-sea sediment of the Mariana Trench.</title>
        <authorList>
            <person name="Fu H."/>
        </authorList>
    </citation>
    <scope>NUCLEOTIDE SEQUENCE</scope>
    <source>
        <strain evidence="2">MT39</strain>
    </source>
</reference>
<organism evidence="2 3">
    <name type="scientific">Salinimicrobium profundisediminis</name>
    <dbReference type="NCBI Taxonomy" id="2994553"/>
    <lineage>
        <taxon>Bacteria</taxon>
        <taxon>Pseudomonadati</taxon>
        <taxon>Bacteroidota</taxon>
        <taxon>Flavobacteriia</taxon>
        <taxon>Flavobacteriales</taxon>
        <taxon>Flavobacteriaceae</taxon>
        <taxon>Salinimicrobium</taxon>
    </lineage>
</organism>
<name>A0A9X3CW48_9FLAO</name>
<dbReference type="RefSeq" id="WP_266069121.1">
    <property type="nucleotide sequence ID" value="NZ_JAPJDA010000009.1"/>
</dbReference>
<accession>A0A9X3CW48</accession>